<feature type="domain" description="Peptidase metallopeptidase" evidence="6">
    <location>
        <begin position="20"/>
        <end position="186"/>
    </location>
</feature>
<dbReference type="InterPro" id="IPR018511">
    <property type="entry name" value="Hemolysin-typ_Ca-bd_CS"/>
</dbReference>
<evidence type="ECO:0000256" key="3">
    <source>
        <dbReference type="ARBA" id="ARBA00009490"/>
    </source>
</evidence>
<dbReference type="GO" id="GO:0005615">
    <property type="term" value="C:extracellular space"/>
    <property type="evidence" value="ECO:0007669"/>
    <property type="project" value="InterPro"/>
</dbReference>
<keyword evidence="7" id="KW-0378">Hydrolase</keyword>
<dbReference type="SMART" id="SM00235">
    <property type="entry name" value="ZnMc"/>
    <property type="match status" value="1"/>
</dbReference>
<keyword evidence="4" id="KW-0964">Secreted</keyword>
<keyword evidence="5" id="KW-0677">Repeat</keyword>
<evidence type="ECO:0000259" key="6">
    <source>
        <dbReference type="SMART" id="SM00235"/>
    </source>
</evidence>
<dbReference type="Proteomes" id="UP000542776">
    <property type="component" value="Unassembled WGS sequence"/>
</dbReference>
<comment type="caution">
    <text evidence="7">The sequence shown here is derived from an EMBL/GenBank/DDBJ whole genome shotgun (WGS) entry which is preliminary data.</text>
</comment>
<dbReference type="PANTHER" id="PTHR38340">
    <property type="entry name" value="S-LAYER PROTEIN"/>
    <property type="match status" value="1"/>
</dbReference>
<reference evidence="7 8" key="1">
    <citation type="submission" date="2020-08" db="EMBL/GenBank/DDBJ databases">
        <title>Genomic Encyclopedia of Type Strains, Phase IV (KMG-IV): sequencing the most valuable type-strain genomes for metagenomic binning, comparative biology and taxonomic classification.</title>
        <authorList>
            <person name="Goeker M."/>
        </authorList>
    </citation>
    <scope>NUCLEOTIDE SEQUENCE [LARGE SCALE GENOMIC DNA]</scope>
    <source>
        <strain evidence="7 8">DSM 102238</strain>
    </source>
</reference>
<dbReference type="InterPro" id="IPR013858">
    <property type="entry name" value="Peptidase_M10B_C"/>
</dbReference>
<organism evidence="7 8">
    <name type="scientific">Aureimonas pseudogalii</name>
    <dbReference type="NCBI Taxonomy" id="1744844"/>
    <lineage>
        <taxon>Bacteria</taxon>
        <taxon>Pseudomonadati</taxon>
        <taxon>Pseudomonadota</taxon>
        <taxon>Alphaproteobacteria</taxon>
        <taxon>Hyphomicrobiales</taxon>
        <taxon>Aurantimonadaceae</taxon>
        <taxon>Aureimonas</taxon>
    </lineage>
</organism>
<dbReference type="SUPFAM" id="SSF55486">
    <property type="entry name" value="Metalloproteases ('zincins'), catalytic domain"/>
    <property type="match status" value="1"/>
</dbReference>
<evidence type="ECO:0000256" key="5">
    <source>
        <dbReference type="ARBA" id="ARBA00022737"/>
    </source>
</evidence>
<sequence length="530" mass="53724">MVAIRTVSSSGNASIDGLLSGEAWTSGQLTYGFPSSAAAYGAGYGAGEAASGFQPLSALAQASVSRILASYAEVARLTFTQAFGDAAAGATLLYAMSAVPETAYAYLPEAGSAGGDAWFQSAGARFADPQPGSYGGFALVHEIGHTLGLKHPHETGAFGTVPTPYDSIEYTVMSYRSYVGASAYAAEDGNYPTGPMALDIAALQHLYGANYETRAGDTVYRWDLATGERFVDGASQGPGTGSPVFETIWDGGGQDTYDLSNATAAAEIDLTPGGWSSFAKVSQLHFDGSHPARGNVANALQVGGDARSLIENAVGGAGDDAIFGNAADNRLEGGGGNDLISGAAGADRLLGHTGDDTLSGGAGNDTFWGGAGSDDLRGGAGDDVMYGGFGNDTLTGGEGDDALRGQADDDLLAGGAGNDMLMGEDGNDTLSGGAGDDRLVGGAGNDVFVFTRDGASSDKIADFGDVAGNEDRIDLSAVFGRVTNAMFAGWAADHLDQRHANVLIETGEGGSIWLLGIDVSQLDASDFVFA</sequence>
<dbReference type="GO" id="GO:0005509">
    <property type="term" value="F:calcium ion binding"/>
    <property type="evidence" value="ECO:0007669"/>
    <property type="project" value="InterPro"/>
</dbReference>
<keyword evidence="8" id="KW-1185">Reference proteome</keyword>
<dbReference type="InterPro" id="IPR024079">
    <property type="entry name" value="MetalloPept_cat_dom_sf"/>
</dbReference>
<dbReference type="GO" id="GO:0008237">
    <property type="term" value="F:metallopeptidase activity"/>
    <property type="evidence" value="ECO:0007669"/>
    <property type="project" value="InterPro"/>
</dbReference>
<accession>A0A7W6H474</accession>
<name>A0A7W6H474_9HYPH</name>
<evidence type="ECO:0000256" key="1">
    <source>
        <dbReference type="ARBA" id="ARBA00001913"/>
    </source>
</evidence>
<evidence type="ECO:0000256" key="2">
    <source>
        <dbReference type="ARBA" id="ARBA00004613"/>
    </source>
</evidence>
<dbReference type="InterPro" id="IPR001343">
    <property type="entry name" value="Hemolysn_Ca-bd"/>
</dbReference>
<evidence type="ECO:0000313" key="7">
    <source>
        <dbReference type="EMBL" id="MBB3997892.1"/>
    </source>
</evidence>
<dbReference type="RefSeq" id="WP_183199441.1">
    <property type="nucleotide sequence ID" value="NZ_JACIEK010000003.1"/>
</dbReference>
<protein>
    <submittedName>
        <fullName evidence="7">Serralysin</fullName>
        <ecNumber evidence="7">3.4.24.40</ecNumber>
    </submittedName>
</protein>
<dbReference type="GO" id="GO:0006508">
    <property type="term" value="P:proteolysis"/>
    <property type="evidence" value="ECO:0007669"/>
    <property type="project" value="InterPro"/>
</dbReference>
<evidence type="ECO:0000313" key="8">
    <source>
        <dbReference type="Proteomes" id="UP000542776"/>
    </source>
</evidence>
<dbReference type="Gene3D" id="2.150.10.10">
    <property type="entry name" value="Serralysin-like metalloprotease, C-terminal"/>
    <property type="match status" value="3"/>
</dbReference>
<evidence type="ECO:0000256" key="4">
    <source>
        <dbReference type="ARBA" id="ARBA00022525"/>
    </source>
</evidence>
<dbReference type="InterPro" id="IPR011049">
    <property type="entry name" value="Serralysin-like_metalloprot_C"/>
</dbReference>
<dbReference type="SUPFAM" id="SSF51120">
    <property type="entry name" value="beta-Roll"/>
    <property type="match status" value="2"/>
</dbReference>
<dbReference type="GO" id="GO:0008270">
    <property type="term" value="F:zinc ion binding"/>
    <property type="evidence" value="ECO:0007669"/>
    <property type="project" value="InterPro"/>
</dbReference>
<dbReference type="PANTHER" id="PTHR38340:SF1">
    <property type="entry name" value="S-LAYER PROTEIN"/>
    <property type="match status" value="1"/>
</dbReference>
<dbReference type="InterPro" id="IPR034033">
    <property type="entry name" value="Serralysin-like"/>
</dbReference>
<dbReference type="EC" id="3.4.24.40" evidence="7"/>
<dbReference type="AlphaFoldDB" id="A0A7W6H474"/>
<dbReference type="InterPro" id="IPR006026">
    <property type="entry name" value="Peptidase_Metallo"/>
</dbReference>
<comment type="cofactor">
    <cofactor evidence="1">
        <name>Ca(2+)</name>
        <dbReference type="ChEBI" id="CHEBI:29108"/>
    </cofactor>
</comment>
<dbReference type="Pfam" id="PF00353">
    <property type="entry name" value="HemolysinCabind"/>
    <property type="match status" value="3"/>
</dbReference>
<comment type="similarity">
    <text evidence="3">Belongs to the peptidase M10B family.</text>
</comment>
<dbReference type="PROSITE" id="PS00330">
    <property type="entry name" value="HEMOLYSIN_CALCIUM"/>
    <property type="match status" value="2"/>
</dbReference>
<dbReference type="InterPro" id="IPR050557">
    <property type="entry name" value="RTX_toxin/Mannuronan_C5-epim"/>
</dbReference>
<proteinExistence type="inferred from homology"/>
<dbReference type="EMBL" id="JACIEK010000003">
    <property type="protein sequence ID" value="MBB3997892.1"/>
    <property type="molecule type" value="Genomic_DNA"/>
</dbReference>
<dbReference type="CDD" id="cd04277">
    <property type="entry name" value="ZnMc_serralysin_like"/>
    <property type="match status" value="1"/>
</dbReference>
<comment type="subcellular location">
    <subcellularLocation>
        <location evidence="2">Secreted</location>
    </subcellularLocation>
</comment>
<dbReference type="PRINTS" id="PR00313">
    <property type="entry name" value="CABNDNGRPT"/>
</dbReference>
<gene>
    <name evidence="7" type="ORF">GGR04_001730</name>
</gene>
<dbReference type="Pfam" id="PF08548">
    <property type="entry name" value="Peptidase_M10_C"/>
    <property type="match status" value="1"/>
</dbReference>
<dbReference type="Gene3D" id="3.40.390.10">
    <property type="entry name" value="Collagenase (Catalytic Domain)"/>
    <property type="match status" value="1"/>
</dbReference>